<proteinExistence type="inferred from homology"/>
<evidence type="ECO:0000313" key="9">
    <source>
        <dbReference type="Proteomes" id="UP000614200"/>
    </source>
</evidence>
<dbReference type="EMBL" id="JADKNH010000001">
    <property type="protein sequence ID" value="MBF4691555.1"/>
    <property type="molecule type" value="Genomic_DNA"/>
</dbReference>
<dbReference type="HAMAP" id="MF_00295">
    <property type="entry name" value="MetA_acyltransf"/>
    <property type="match status" value="1"/>
</dbReference>
<feature type="active site" description="Acyl-thioester intermediate" evidence="7">
    <location>
        <position position="142"/>
    </location>
</feature>
<feature type="active site" description="Proton acceptor" evidence="7">
    <location>
        <position position="235"/>
    </location>
</feature>
<feature type="active site" evidence="7">
    <location>
        <position position="237"/>
    </location>
</feature>
<dbReference type="InterPro" id="IPR029062">
    <property type="entry name" value="Class_I_gatase-like"/>
</dbReference>
<dbReference type="Pfam" id="PF04204">
    <property type="entry name" value="HTS"/>
    <property type="match status" value="1"/>
</dbReference>
<keyword evidence="4 7" id="KW-0486">Methionine biosynthesis</keyword>
<feature type="site" description="Important for acyl-CoA specificity" evidence="7">
    <location>
        <position position="111"/>
    </location>
</feature>
<comment type="caution">
    <text evidence="8">The sequence shown here is derived from an EMBL/GenBank/DDBJ whole genome shotgun (WGS) entry which is preliminary data.</text>
</comment>
<dbReference type="PANTHER" id="PTHR20919">
    <property type="entry name" value="HOMOSERINE O-SUCCINYLTRANSFERASE"/>
    <property type="match status" value="1"/>
</dbReference>
<dbReference type="Proteomes" id="UP000614200">
    <property type="component" value="Unassembled WGS sequence"/>
</dbReference>
<evidence type="ECO:0000256" key="1">
    <source>
        <dbReference type="ARBA" id="ARBA00022490"/>
    </source>
</evidence>
<keyword evidence="1 7" id="KW-0963">Cytoplasm</keyword>
<keyword evidence="5 7" id="KW-0012">Acyltransferase</keyword>
<comment type="pathway">
    <text evidence="7">Amino-acid biosynthesis; L-methionine biosynthesis via de novo pathway; O-acetyl-L-homoserine from L-homoserine: step 1/1.</text>
</comment>
<feature type="binding site" evidence="7">
    <location>
        <position position="192"/>
    </location>
    <ligand>
        <name>substrate</name>
    </ligand>
</feature>
<dbReference type="CDD" id="cd03131">
    <property type="entry name" value="GATase1_HTS"/>
    <property type="match status" value="1"/>
</dbReference>
<dbReference type="GO" id="GO:0008899">
    <property type="term" value="F:homoserine O-succinyltransferase activity"/>
    <property type="evidence" value="ECO:0007669"/>
    <property type="project" value="UniProtKB-EC"/>
</dbReference>
<keyword evidence="9" id="KW-1185">Reference proteome</keyword>
<evidence type="ECO:0000256" key="5">
    <source>
        <dbReference type="ARBA" id="ARBA00023315"/>
    </source>
</evidence>
<comment type="caution">
    <text evidence="7">Lacks conserved residue(s) required for the propagation of feature annotation.</text>
</comment>
<dbReference type="PANTHER" id="PTHR20919:SF0">
    <property type="entry name" value="HOMOSERINE O-SUCCINYLTRANSFERASE"/>
    <property type="match status" value="1"/>
</dbReference>
<dbReference type="SUPFAM" id="SSF52317">
    <property type="entry name" value="Class I glutamine amidotransferase-like"/>
    <property type="match status" value="1"/>
</dbReference>
<dbReference type="RefSeq" id="WP_194699803.1">
    <property type="nucleotide sequence ID" value="NZ_JADKNH010000001.1"/>
</dbReference>
<evidence type="ECO:0000256" key="4">
    <source>
        <dbReference type="ARBA" id="ARBA00023167"/>
    </source>
</evidence>
<sequence>MPIKILDNLPAIEILSEENIFLMRETRAAEQDIRPLKILILNLMPLKIDTETQLLRVLSNTPLQLDVTLMHPATHTATHIDLKHLDTFYKTFDEIKEEKFDGMIITGAPIEHLEFEEVTYWEELKTIMDWSVHHVFSTLHICWGAQAGLYHHYGISKYSMDQKCFGVFKHRTQVDHLPLFRGFDDEFNVPHSRHTTIKQADIEKVQALKVVATSEEAGVYAVMTRNGRQIFISGHSEYDSDTLKKEYDRDVLAGKPIEVPQNYFPNDDPSQSPLVTWRSHANLMFANWLNYYVYQETPFDLKKID</sequence>
<keyword evidence="3 7" id="KW-0808">Transferase</keyword>
<evidence type="ECO:0000313" key="8">
    <source>
        <dbReference type="EMBL" id="MBF4691555.1"/>
    </source>
</evidence>
<dbReference type="InterPro" id="IPR005697">
    <property type="entry name" value="HST_MetA"/>
</dbReference>
<comment type="function">
    <text evidence="7">Transfers an acetyl group from acetyl-CoA to L-homoserine, forming acetyl-L-homoserine.</text>
</comment>
<evidence type="ECO:0000256" key="7">
    <source>
        <dbReference type="HAMAP-Rule" id="MF_00295"/>
    </source>
</evidence>
<reference evidence="8 9" key="1">
    <citation type="submission" date="2020-11" db="EMBL/GenBank/DDBJ databases">
        <title>Fusibacter basophilias sp. nov.</title>
        <authorList>
            <person name="Qiu D."/>
        </authorList>
    </citation>
    <scope>NUCLEOTIDE SEQUENCE [LARGE SCALE GENOMIC DNA]</scope>
    <source>
        <strain evidence="8 9">Q10-2</strain>
    </source>
</reference>
<evidence type="ECO:0000256" key="3">
    <source>
        <dbReference type="ARBA" id="ARBA00022679"/>
    </source>
</evidence>
<feature type="binding site" evidence="7">
    <location>
        <position position="163"/>
    </location>
    <ligand>
        <name>substrate</name>
    </ligand>
</feature>
<comment type="similarity">
    <text evidence="7">Belongs to the MetA family.</text>
</comment>
<keyword evidence="2 7" id="KW-0028">Amino-acid biosynthesis</keyword>
<feature type="site" description="Important for substrate specificity" evidence="7">
    <location>
        <position position="192"/>
    </location>
</feature>
<feature type="binding site" evidence="7">
    <location>
        <position position="249"/>
    </location>
    <ligand>
        <name>substrate</name>
    </ligand>
</feature>
<comment type="subcellular location">
    <subcellularLocation>
        <location evidence="7">Cytoplasm</location>
    </subcellularLocation>
</comment>
<accession>A0ABR9ZM52</accession>
<protein>
    <recommendedName>
        <fullName evidence="7">Homoserine O-acetyltransferase</fullName>
        <shortName evidence="7">HAT</shortName>
        <ecNumber evidence="7">2.3.1.31</ecNumber>
    </recommendedName>
    <alternativeName>
        <fullName evidence="7">Homoserine transacetylase</fullName>
        <shortName evidence="7">HTA</shortName>
    </alternativeName>
</protein>
<evidence type="ECO:0000256" key="2">
    <source>
        <dbReference type="ARBA" id="ARBA00022605"/>
    </source>
</evidence>
<dbReference type="Gene3D" id="3.40.50.880">
    <property type="match status" value="1"/>
</dbReference>
<name>A0ABR9ZM52_9FIRM</name>
<dbReference type="InterPro" id="IPR033752">
    <property type="entry name" value="MetA_family"/>
</dbReference>
<dbReference type="PIRSF" id="PIRSF000450">
    <property type="entry name" value="H_ser_succinyltr"/>
    <property type="match status" value="1"/>
</dbReference>
<gene>
    <name evidence="8" type="primary">metA</name>
    <name evidence="7" type="synonym">metAA</name>
    <name evidence="8" type="ORF">ISU02_00415</name>
</gene>
<dbReference type="EC" id="2.3.1.31" evidence="7"/>
<organism evidence="8 9">
    <name type="scientific">Fusibacter ferrireducens</name>
    <dbReference type="NCBI Taxonomy" id="2785058"/>
    <lineage>
        <taxon>Bacteria</taxon>
        <taxon>Bacillati</taxon>
        <taxon>Bacillota</taxon>
        <taxon>Clostridia</taxon>
        <taxon>Eubacteriales</taxon>
        <taxon>Eubacteriales Family XII. Incertae Sedis</taxon>
        <taxon>Fusibacter</taxon>
    </lineage>
</organism>
<comment type="catalytic activity">
    <reaction evidence="6 7">
        <text>L-homoserine + acetyl-CoA = O-acetyl-L-homoserine + CoA</text>
        <dbReference type="Rhea" id="RHEA:13701"/>
        <dbReference type="ChEBI" id="CHEBI:57287"/>
        <dbReference type="ChEBI" id="CHEBI:57288"/>
        <dbReference type="ChEBI" id="CHEBI:57476"/>
        <dbReference type="ChEBI" id="CHEBI:57716"/>
        <dbReference type="EC" id="2.3.1.31"/>
    </reaction>
</comment>
<dbReference type="NCBIfam" id="TIGR01001">
    <property type="entry name" value="metA"/>
    <property type="match status" value="1"/>
</dbReference>
<evidence type="ECO:0000256" key="6">
    <source>
        <dbReference type="ARBA" id="ARBA00049043"/>
    </source>
</evidence>